<name>A0A1F4NQ87_UNCK3</name>
<evidence type="ECO:0000313" key="2">
    <source>
        <dbReference type="EMBL" id="OGB73611.1"/>
    </source>
</evidence>
<protein>
    <recommendedName>
        <fullName evidence="1">HTH merR-type domain-containing protein</fullName>
    </recommendedName>
</protein>
<gene>
    <name evidence="2" type="ORF">A3K51_02065</name>
</gene>
<proteinExistence type="predicted"/>
<evidence type="ECO:0000313" key="3">
    <source>
        <dbReference type="Proteomes" id="UP000178085"/>
    </source>
</evidence>
<dbReference type="Gene3D" id="1.10.1660.10">
    <property type="match status" value="1"/>
</dbReference>
<feature type="domain" description="HTH merR-type" evidence="1">
    <location>
        <begin position="4"/>
        <end position="49"/>
    </location>
</feature>
<sequence>MTKHLYIGEAAKRLGVSMDTLRRWDSSGALKSHRASATGHRYYLAEDIEATIYAKRLKRTAPLVNSALHWATVPENRIVPSPDQYCATRDVFSARIERMAYELTKVPTLRYLTPLITIVAGEIGNNSFDHNIGNWPDLPGIYFYYSIFDRYLVMADRGVGVLHTLQRVRPNLQTHQDALWLAFTERISGRDPEARGNGLKLTRKVVTENPLRLTFQSGDAKLELRQNDTDLKVQLAPFLRGCLAVLYF</sequence>
<dbReference type="PROSITE" id="PS50937">
    <property type="entry name" value="HTH_MERR_2"/>
    <property type="match status" value="1"/>
</dbReference>
<dbReference type="GO" id="GO:0003677">
    <property type="term" value="F:DNA binding"/>
    <property type="evidence" value="ECO:0007669"/>
    <property type="project" value="InterPro"/>
</dbReference>
<dbReference type="InterPro" id="IPR000551">
    <property type="entry name" value="MerR-type_HTH_dom"/>
</dbReference>
<reference evidence="2 3" key="1">
    <citation type="journal article" date="2016" name="Nat. Commun.">
        <title>Thousands of microbial genomes shed light on interconnected biogeochemical processes in an aquifer system.</title>
        <authorList>
            <person name="Anantharaman K."/>
            <person name="Brown C.T."/>
            <person name="Hug L.A."/>
            <person name="Sharon I."/>
            <person name="Castelle C.J."/>
            <person name="Probst A.J."/>
            <person name="Thomas B.C."/>
            <person name="Singh A."/>
            <person name="Wilkins M.J."/>
            <person name="Karaoz U."/>
            <person name="Brodie E.L."/>
            <person name="Williams K.H."/>
            <person name="Hubbard S.S."/>
            <person name="Banfield J.F."/>
        </authorList>
    </citation>
    <scope>NUCLEOTIDE SEQUENCE [LARGE SCALE GENOMIC DNA]</scope>
</reference>
<dbReference type="GO" id="GO:0006355">
    <property type="term" value="P:regulation of DNA-templated transcription"/>
    <property type="evidence" value="ECO:0007669"/>
    <property type="project" value="InterPro"/>
</dbReference>
<dbReference type="SUPFAM" id="SSF46955">
    <property type="entry name" value="Putative DNA-binding domain"/>
    <property type="match status" value="1"/>
</dbReference>
<dbReference type="EMBL" id="METD01000001">
    <property type="protein sequence ID" value="OGB73611.1"/>
    <property type="molecule type" value="Genomic_DNA"/>
</dbReference>
<organism evidence="2 3">
    <name type="scientific">candidate division Kazan bacterium RIFCSPLOWO2_01_FULL_45_19</name>
    <dbReference type="NCBI Taxonomy" id="1798538"/>
    <lineage>
        <taxon>Bacteria</taxon>
        <taxon>Bacteria division Kazan-3B-28</taxon>
    </lineage>
</organism>
<evidence type="ECO:0000259" key="1">
    <source>
        <dbReference type="PROSITE" id="PS50937"/>
    </source>
</evidence>
<dbReference type="Pfam" id="PF00376">
    <property type="entry name" value="MerR"/>
    <property type="match status" value="1"/>
</dbReference>
<dbReference type="Proteomes" id="UP000178085">
    <property type="component" value="Unassembled WGS sequence"/>
</dbReference>
<dbReference type="AlphaFoldDB" id="A0A1F4NQ87"/>
<accession>A0A1F4NQ87</accession>
<comment type="caution">
    <text evidence="2">The sequence shown here is derived from an EMBL/GenBank/DDBJ whole genome shotgun (WGS) entry which is preliminary data.</text>
</comment>
<dbReference type="InterPro" id="IPR009061">
    <property type="entry name" value="DNA-bd_dom_put_sf"/>
</dbReference>